<keyword evidence="1" id="KW-0805">Transcription regulation</keyword>
<reference evidence="6 7" key="1">
    <citation type="submission" date="2020-08" db="EMBL/GenBank/DDBJ databases">
        <title>Genomic Encyclopedia of Type Strains, Phase III (KMG-III): the genomes of soil and plant-associated and newly described type strains.</title>
        <authorList>
            <person name="Whitman W."/>
        </authorList>
    </citation>
    <scope>NUCLEOTIDE SEQUENCE [LARGE SCALE GENOMIC DNA]</scope>
    <source>
        <strain evidence="6 7">CECT 8712</strain>
    </source>
</reference>
<dbReference type="InterPro" id="IPR050109">
    <property type="entry name" value="HTH-type_TetR-like_transc_reg"/>
</dbReference>
<dbReference type="Pfam" id="PF17920">
    <property type="entry name" value="TetR_C_16"/>
    <property type="match status" value="1"/>
</dbReference>
<dbReference type="InterPro" id="IPR001647">
    <property type="entry name" value="HTH_TetR"/>
</dbReference>
<feature type="DNA-binding region" description="H-T-H motif" evidence="4">
    <location>
        <begin position="27"/>
        <end position="46"/>
    </location>
</feature>
<evidence type="ECO:0000259" key="5">
    <source>
        <dbReference type="PROSITE" id="PS50977"/>
    </source>
</evidence>
<dbReference type="Pfam" id="PF00440">
    <property type="entry name" value="TetR_N"/>
    <property type="match status" value="1"/>
</dbReference>
<keyword evidence="3" id="KW-0804">Transcription</keyword>
<dbReference type="Gene3D" id="1.10.357.10">
    <property type="entry name" value="Tetracycline Repressor, domain 2"/>
    <property type="match status" value="1"/>
</dbReference>
<gene>
    <name evidence="6" type="ORF">FHS13_001073</name>
</gene>
<keyword evidence="7" id="KW-1185">Reference proteome</keyword>
<dbReference type="GO" id="GO:0000976">
    <property type="term" value="F:transcription cis-regulatory region binding"/>
    <property type="evidence" value="ECO:0007669"/>
    <property type="project" value="TreeGrafter"/>
</dbReference>
<dbReference type="GO" id="GO:0003700">
    <property type="term" value="F:DNA-binding transcription factor activity"/>
    <property type="evidence" value="ECO:0007669"/>
    <property type="project" value="TreeGrafter"/>
</dbReference>
<dbReference type="PANTHER" id="PTHR30055:SF234">
    <property type="entry name" value="HTH-TYPE TRANSCRIPTIONAL REGULATOR BETI"/>
    <property type="match status" value="1"/>
</dbReference>
<proteinExistence type="predicted"/>
<evidence type="ECO:0000313" key="6">
    <source>
        <dbReference type="EMBL" id="MBB6119138.1"/>
    </source>
</evidence>
<keyword evidence="2 4" id="KW-0238">DNA-binding</keyword>
<dbReference type="Proteomes" id="UP000536604">
    <property type="component" value="Unassembled WGS sequence"/>
</dbReference>
<dbReference type="PANTHER" id="PTHR30055">
    <property type="entry name" value="HTH-TYPE TRANSCRIPTIONAL REGULATOR RUTR"/>
    <property type="match status" value="1"/>
</dbReference>
<evidence type="ECO:0000256" key="1">
    <source>
        <dbReference type="ARBA" id="ARBA00023015"/>
    </source>
</evidence>
<feature type="domain" description="HTH tetR-type" evidence="5">
    <location>
        <begin position="4"/>
        <end position="64"/>
    </location>
</feature>
<dbReference type="RefSeq" id="WP_184288414.1">
    <property type="nucleotide sequence ID" value="NZ_JACHJO010000003.1"/>
</dbReference>
<dbReference type="InterPro" id="IPR009057">
    <property type="entry name" value="Homeodomain-like_sf"/>
</dbReference>
<sequence>MTRTDSRGEIVGAARELFKEHGYNAVTVRDIAAAAGVSPALVIKYCRSKAELFNEAGPHDVPLVELDLPRAALGRALVQKILTRREHGAAESWLVAAAHVRESPEPEHTRAKVREKVLDGMARLLGDTTPDRRFAGAVVCQLLGLAEGLRGLGMFPEHETPSEELLELYSAAVQGQIDACARFCGS</sequence>
<dbReference type="SUPFAM" id="SSF46689">
    <property type="entry name" value="Homeodomain-like"/>
    <property type="match status" value="1"/>
</dbReference>
<accession>A0A841ISG5</accession>
<dbReference type="InterPro" id="IPR036271">
    <property type="entry name" value="Tet_transcr_reg_TetR-rel_C_sf"/>
</dbReference>
<organism evidence="6 7">
    <name type="scientific">Nocardiopsis algeriensis</name>
    <dbReference type="NCBI Taxonomy" id="1478215"/>
    <lineage>
        <taxon>Bacteria</taxon>
        <taxon>Bacillati</taxon>
        <taxon>Actinomycetota</taxon>
        <taxon>Actinomycetes</taxon>
        <taxon>Streptosporangiales</taxon>
        <taxon>Nocardiopsidaceae</taxon>
        <taxon>Nocardiopsis</taxon>
    </lineage>
</organism>
<dbReference type="PRINTS" id="PR00455">
    <property type="entry name" value="HTHTETR"/>
</dbReference>
<dbReference type="InterPro" id="IPR041678">
    <property type="entry name" value="TetR_C_16"/>
</dbReference>
<name>A0A841ISG5_9ACTN</name>
<evidence type="ECO:0000256" key="3">
    <source>
        <dbReference type="ARBA" id="ARBA00023163"/>
    </source>
</evidence>
<dbReference type="AlphaFoldDB" id="A0A841ISG5"/>
<evidence type="ECO:0000256" key="2">
    <source>
        <dbReference type="ARBA" id="ARBA00023125"/>
    </source>
</evidence>
<comment type="caution">
    <text evidence="6">The sequence shown here is derived from an EMBL/GenBank/DDBJ whole genome shotgun (WGS) entry which is preliminary data.</text>
</comment>
<evidence type="ECO:0000313" key="7">
    <source>
        <dbReference type="Proteomes" id="UP000536604"/>
    </source>
</evidence>
<dbReference type="PROSITE" id="PS50977">
    <property type="entry name" value="HTH_TETR_2"/>
    <property type="match status" value="1"/>
</dbReference>
<protein>
    <submittedName>
        <fullName evidence="6">AcrR family transcriptional regulator</fullName>
    </submittedName>
</protein>
<evidence type="ECO:0000256" key="4">
    <source>
        <dbReference type="PROSITE-ProRule" id="PRU00335"/>
    </source>
</evidence>
<dbReference type="EMBL" id="JACHJO010000003">
    <property type="protein sequence ID" value="MBB6119138.1"/>
    <property type="molecule type" value="Genomic_DNA"/>
</dbReference>
<dbReference type="SUPFAM" id="SSF48498">
    <property type="entry name" value="Tetracyclin repressor-like, C-terminal domain"/>
    <property type="match status" value="1"/>
</dbReference>